<dbReference type="InterPro" id="IPR000700">
    <property type="entry name" value="PAS-assoc_C"/>
</dbReference>
<dbReference type="FunFam" id="3.20.20.450:FF:000001">
    <property type="entry name" value="Cyclic di-GMP phosphodiesterase yahA"/>
    <property type="match status" value="1"/>
</dbReference>
<dbReference type="SMART" id="SM00052">
    <property type="entry name" value="EAL"/>
    <property type="match status" value="1"/>
</dbReference>
<dbReference type="SMART" id="SM00091">
    <property type="entry name" value="PAS"/>
    <property type="match status" value="3"/>
</dbReference>
<dbReference type="PANTHER" id="PTHR44757">
    <property type="entry name" value="DIGUANYLATE CYCLASE DGCP"/>
    <property type="match status" value="1"/>
</dbReference>
<dbReference type="InterPro" id="IPR013656">
    <property type="entry name" value="PAS_4"/>
</dbReference>
<keyword evidence="2" id="KW-0472">Membrane</keyword>
<evidence type="ECO:0000259" key="4">
    <source>
        <dbReference type="PROSITE" id="PS50113"/>
    </source>
</evidence>
<feature type="domain" description="GGDEF" evidence="6">
    <location>
        <begin position="705"/>
        <end position="838"/>
    </location>
</feature>
<dbReference type="SMART" id="SM00065">
    <property type="entry name" value="GAF"/>
    <property type="match status" value="1"/>
</dbReference>
<dbReference type="CDD" id="cd01948">
    <property type="entry name" value="EAL"/>
    <property type="match status" value="1"/>
</dbReference>
<dbReference type="Pfam" id="PF00563">
    <property type="entry name" value="EAL"/>
    <property type="match status" value="1"/>
</dbReference>
<keyword evidence="2" id="KW-0812">Transmembrane</keyword>
<dbReference type="Pfam" id="PF13426">
    <property type="entry name" value="PAS_9"/>
    <property type="match status" value="1"/>
</dbReference>
<dbReference type="Pfam" id="PF13188">
    <property type="entry name" value="PAS_8"/>
    <property type="match status" value="1"/>
</dbReference>
<feature type="domain" description="EAL" evidence="5">
    <location>
        <begin position="847"/>
        <end position="1101"/>
    </location>
</feature>
<evidence type="ECO:0000256" key="1">
    <source>
        <dbReference type="SAM" id="Coils"/>
    </source>
</evidence>
<dbReference type="FunFam" id="3.30.70.270:FF:000001">
    <property type="entry name" value="Diguanylate cyclase domain protein"/>
    <property type="match status" value="1"/>
</dbReference>
<dbReference type="STRING" id="476652.DEAC_c35200"/>
<dbReference type="EC" id="3.1.4.52" evidence="7"/>
<dbReference type="InterPro" id="IPR029787">
    <property type="entry name" value="Nucleotide_cyclase"/>
</dbReference>
<dbReference type="InterPro" id="IPR000160">
    <property type="entry name" value="GGDEF_dom"/>
</dbReference>
<dbReference type="Pfam" id="PF08448">
    <property type="entry name" value="PAS_4"/>
    <property type="match status" value="1"/>
</dbReference>
<accession>A0A0J1FM62</accession>
<evidence type="ECO:0000259" key="3">
    <source>
        <dbReference type="PROSITE" id="PS50112"/>
    </source>
</evidence>
<dbReference type="SUPFAM" id="SSF55781">
    <property type="entry name" value="GAF domain-like"/>
    <property type="match status" value="1"/>
</dbReference>
<dbReference type="Gene3D" id="3.30.450.20">
    <property type="entry name" value="PAS domain"/>
    <property type="match status" value="3"/>
</dbReference>
<dbReference type="InterPro" id="IPR001633">
    <property type="entry name" value="EAL_dom"/>
</dbReference>
<sequence>MRVNLKWDNLKQITPWRLSSLYALIGGFWILFSDRILGFFIHDQTLYVQLSTLKGWLYVFVSSIFLYLFFYWGLKSLQDSEEALQESYQQLQLKHKELEIAHEEMEATHEELVAAEEELKQQFYEVQEQEAYYRRVYEGISSGIIVQNRHGQLIHANDAACRLLRRGRSQLRLPSPTDGSWQAYFSDGTPFKWKELPQSALAHNAKSPLYRELVISEGSQQKSWLSIHSDIIQNLNSDHDQEIITTLVDITEEKTLEIYEHLLNEINQMVLSEKSLPEIKRYLCEQLVKQMEFPWVWIGVKKDDGMVEFRAEAGLKYSNSNPIRWDESLYGQGAVGRAIQTGYKHVEVLEGNPIFEAWKDFIEKNGLRSVAAFPLIHQGETFGVLTLYSQITDYFNEKRLAFLEHFSFQLAVMFNSASDREHMERYRLLAEDSLEMILFIQPDGRIIDANEAAINRYGYTREELTSRYIQDIRLQDDCNKLIEQIRLAQTGIQFECMHRSKDGSAFPVDVSSKGALFHGQSIIVSIIRDVTERKNAEAMIWLEKERAQVTLDSIGDAVITTDVQGNVEYLNPIAEALTGWSNPEAVGRSLEQVFHIVNENTNASVESPIVRCLREGRIVGLANHTVLIHQNGQRIAIEDSAAPIRDRQGAVIGGVLVFHDVSDKRNLMNELAHQAHHDSLTGLPNRLLYNELLNQALAQARRKKSMLAVLFLDLDHFKLINDTMGHNMGDLLLQLCSERLKQAIREGDTIARQGGDEFLILLPEIRRGEEAAYVTDRILKVFFEPFMLNGNEVFISTSVGISLYPNDGSDLESLVKQADTAMYYAKEQGRKNYQFFTPELNSRAQERLSLENNLRKGLEREEFVLNYQPQVDFSTGRIVGMEALIRWNSAERGIVSPDVFIPIAEETGLIVPIGEWVLRNACAQNVAWQKQGHQPWRIAVNISARQFQEANFVELLSRVLNETEMDPQWLEIEITESIAMKKGESAVNLLNRIKELGVRISIDDFGTGFSSLNYLQRLPVDTLKIDQSFVRDISEDDNGEEVITTIILLARSLHLRVIAEGVETKIQYHFLKEKQCDEMQGYFFSKPLLAEDIERKFLSGF</sequence>
<dbReference type="AlphaFoldDB" id="A0A0J1FM62"/>
<feature type="transmembrane region" description="Helical" evidence="2">
    <location>
        <begin position="20"/>
        <end position="41"/>
    </location>
</feature>
<keyword evidence="7" id="KW-0378">Hydrolase</keyword>
<evidence type="ECO:0000313" key="7">
    <source>
        <dbReference type="EMBL" id="KLU64574.1"/>
    </source>
</evidence>
<dbReference type="GO" id="GO:0071111">
    <property type="term" value="F:cyclic-guanylate-specific phosphodiesterase activity"/>
    <property type="evidence" value="ECO:0007669"/>
    <property type="project" value="UniProtKB-EC"/>
</dbReference>
<dbReference type="InterPro" id="IPR003018">
    <property type="entry name" value="GAF"/>
</dbReference>
<dbReference type="InterPro" id="IPR001610">
    <property type="entry name" value="PAC"/>
</dbReference>
<dbReference type="Pfam" id="PF13185">
    <property type="entry name" value="GAF_2"/>
    <property type="match status" value="1"/>
</dbReference>
<keyword evidence="8" id="KW-1185">Reference proteome</keyword>
<evidence type="ECO:0000259" key="5">
    <source>
        <dbReference type="PROSITE" id="PS50883"/>
    </source>
</evidence>
<dbReference type="InterPro" id="IPR035919">
    <property type="entry name" value="EAL_sf"/>
</dbReference>
<dbReference type="NCBIfam" id="TIGR00229">
    <property type="entry name" value="sensory_box"/>
    <property type="match status" value="2"/>
</dbReference>
<proteinExistence type="predicted"/>
<keyword evidence="2" id="KW-1133">Transmembrane helix</keyword>
<dbReference type="PATRIC" id="fig|476652.3.peg.3713"/>
<dbReference type="Pfam" id="PF00990">
    <property type="entry name" value="GGDEF"/>
    <property type="match status" value="1"/>
</dbReference>
<dbReference type="SUPFAM" id="SSF55785">
    <property type="entry name" value="PYP-like sensor domain (PAS domain)"/>
    <property type="match status" value="3"/>
</dbReference>
<dbReference type="SMART" id="SM00267">
    <property type="entry name" value="GGDEF"/>
    <property type="match status" value="1"/>
</dbReference>
<dbReference type="SUPFAM" id="SSF55073">
    <property type="entry name" value="Nucleotide cyclase"/>
    <property type="match status" value="1"/>
</dbReference>
<dbReference type="PROSITE" id="PS50113">
    <property type="entry name" value="PAC"/>
    <property type="match status" value="1"/>
</dbReference>
<dbReference type="Gene3D" id="3.30.450.40">
    <property type="match status" value="1"/>
</dbReference>
<comment type="caution">
    <text evidence="7">The sequence shown here is derived from an EMBL/GenBank/DDBJ whole genome shotgun (WGS) entry which is preliminary data.</text>
</comment>
<evidence type="ECO:0000313" key="8">
    <source>
        <dbReference type="Proteomes" id="UP000036356"/>
    </source>
</evidence>
<dbReference type="SUPFAM" id="SSF141868">
    <property type="entry name" value="EAL domain-like"/>
    <property type="match status" value="1"/>
</dbReference>
<name>A0A0J1FM62_9FIRM</name>
<keyword evidence="1" id="KW-0175">Coiled coil</keyword>
<dbReference type="Proteomes" id="UP000036356">
    <property type="component" value="Unassembled WGS sequence"/>
</dbReference>
<gene>
    <name evidence="7" type="primary">gmr_1</name>
    <name evidence="7" type="ORF">DEAC_c35200</name>
</gene>
<dbReference type="CDD" id="cd01949">
    <property type="entry name" value="GGDEF"/>
    <property type="match status" value="1"/>
</dbReference>
<dbReference type="PROSITE" id="PS50112">
    <property type="entry name" value="PAS"/>
    <property type="match status" value="2"/>
</dbReference>
<feature type="domain" description="PAS" evidence="3">
    <location>
        <begin position="422"/>
        <end position="492"/>
    </location>
</feature>
<dbReference type="PROSITE" id="PS50883">
    <property type="entry name" value="EAL"/>
    <property type="match status" value="1"/>
</dbReference>
<protein>
    <submittedName>
        <fullName evidence="7">Cyclic di-GMP phosphodiesterase Gmr</fullName>
        <ecNumber evidence="7">3.1.4.52</ecNumber>
    </submittedName>
</protein>
<dbReference type="InterPro" id="IPR029016">
    <property type="entry name" value="GAF-like_dom_sf"/>
</dbReference>
<dbReference type="InterPro" id="IPR035965">
    <property type="entry name" value="PAS-like_dom_sf"/>
</dbReference>
<dbReference type="PROSITE" id="PS50887">
    <property type="entry name" value="GGDEF"/>
    <property type="match status" value="1"/>
</dbReference>
<dbReference type="SMART" id="SM00086">
    <property type="entry name" value="PAC"/>
    <property type="match status" value="2"/>
</dbReference>
<dbReference type="Gene3D" id="3.20.20.450">
    <property type="entry name" value="EAL domain"/>
    <property type="match status" value="1"/>
</dbReference>
<dbReference type="Gene3D" id="3.30.70.270">
    <property type="match status" value="1"/>
</dbReference>
<dbReference type="InterPro" id="IPR000014">
    <property type="entry name" value="PAS"/>
</dbReference>
<dbReference type="InterPro" id="IPR052155">
    <property type="entry name" value="Biofilm_reg_signaling"/>
</dbReference>
<feature type="domain" description="PAC" evidence="4">
    <location>
        <begin position="621"/>
        <end position="673"/>
    </location>
</feature>
<dbReference type="InterPro" id="IPR043128">
    <property type="entry name" value="Rev_trsase/Diguanyl_cyclase"/>
</dbReference>
<evidence type="ECO:0000256" key="2">
    <source>
        <dbReference type="SAM" id="Phobius"/>
    </source>
</evidence>
<feature type="domain" description="PAS" evidence="3">
    <location>
        <begin position="543"/>
        <end position="616"/>
    </location>
</feature>
<dbReference type="EMBL" id="LDZY01000013">
    <property type="protein sequence ID" value="KLU64574.1"/>
    <property type="molecule type" value="Genomic_DNA"/>
</dbReference>
<feature type="transmembrane region" description="Helical" evidence="2">
    <location>
        <begin position="53"/>
        <end position="74"/>
    </location>
</feature>
<feature type="coiled-coil region" evidence="1">
    <location>
        <begin position="74"/>
        <end position="122"/>
    </location>
</feature>
<reference evidence="7 8" key="1">
    <citation type="submission" date="2015-06" db="EMBL/GenBank/DDBJ databases">
        <title>Draft genome of the moderately acidophilic sulfate reducer Candidatus Desulfosporosinus acididurans strain M1.</title>
        <authorList>
            <person name="Poehlein A."/>
            <person name="Petzsch P."/>
            <person name="Johnson B.D."/>
            <person name="Schloemann M."/>
            <person name="Daniel R."/>
            <person name="Muehling M."/>
        </authorList>
    </citation>
    <scope>NUCLEOTIDE SEQUENCE [LARGE SCALE GENOMIC DNA]</scope>
    <source>
        <strain evidence="7 8">M1</strain>
    </source>
</reference>
<dbReference type="PANTHER" id="PTHR44757:SF2">
    <property type="entry name" value="BIOFILM ARCHITECTURE MAINTENANCE PROTEIN MBAA"/>
    <property type="match status" value="1"/>
</dbReference>
<organism evidence="7 8">
    <name type="scientific">Desulfosporosinus acididurans</name>
    <dbReference type="NCBI Taxonomy" id="476652"/>
    <lineage>
        <taxon>Bacteria</taxon>
        <taxon>Bacillati</taxon>
        <taxon>Bacillota</taxon>
        <taxon>Clostridia</taxon>
        <taxon>Eubacteriales</taxon>
        <taxon>Desulfitobacteriaceae</taxon>
        <taxon>Desulfosporosinus</taxon>
    </lineage>
</organism>
<dbReference type="NCBIfam" id="TIGR00254">
    <property type="entry name" value="GGDEF"/>
    <property type="match status" value="1"/>
</dbReference>
<dbReference type="CDD" id="cd00130">
    <property type="entry name" value="PAS"/>
    <property type="match status" value="3"/>
</dbReference>
<evidence type="ECO:0000259" key="6">
    <source>
        <dbReference type="PROSITE" id="PS50887"/>
    </source>
</evidence>